<gene>
    <name evidence="1" type="ORF">AVEN_27199_1</name>
</gene>
<proteinExistence type="predicted"/>
<dbReference type="EMBL" id="BGPR01000936">
    <property type="protein sequence ID" value="GBM40614.1"/>
    <property type="molecule type" value="Genomic_DNA"/>
</dbReference>
<dbReference type="Proteomes" id="UP000499080">
    <property type="component" value="Unassembled WGS sequence"/>
</dbReference>
<accession>A0A4Y2FLV3</accession>
<evidence type="ECO:0000313" key="2">
    <source>
        <dbReference type="Proteomes" id="UP000499080"/>
    </source>
</evidence>
<organism evidence="1 2">
    <name type="scientific">Araneus ventricosus</name>
    <name type="common">Orbweaver spider</name>
    <name type="synonym">Epeira ventricosa</name>
    <dbReference type="NCBI Taxonomy" id="182803"/>
    <lineage>
        <taxon>Eukaryota</taxon>
        <taxon>Metazoa</taxon>
        <taxon>Ecdysozoa</taxon>
        <taxon>Arthropoda</taxon>
        <taxon>Chelicerata</taxon>
        <taxon>Arachnida</taxon>
        <taxon>Araneae</taxon>
        <taxon>Araneomorphae</taxon>
        <taxon>Entelegynae</taxon>
        <taxon>Araneoidea</taxon>
        <taxon>Araneidae</taxon>
        <taxon>Araneus</taxon>
    </lineage>
</organism>
<reference evidence="1 2" key="1">
    <citation type="journal article" date="2019" name="Sci. Rep.">
        <title>Orb-weaving spider Araneus ventricosus genome elucidates the spidroin gene catalogue.</title>
        <authorList>
            <person name="Kono N."/>
            <person name="Nakamura H."/>
            <person name="Ohtoshi R."/>
            <person name="Moran D.A.P."/>
            <person name="Shinohara A."/>
            <person name="Yoshida Y."/>
            <person name="Fujiwara M."/>
            <person name="Mori M."/>
            <person name="Tomita M."/>
            <person name="Arakawa K."/>
        </authorList>
    </citation>
    <scope>NUCLEOTIDE SEQUENCE [LARGE SCALE GENOMIC DNA]</scope>
</reference>
<protein>
    <submittedName>
        <fullName evidence="1">Uncharacterized protein</fullName>
    </submittedName>
</protein>
<name>A0A4Y2FLV3_ARAVE</name>
<keyword evidence="2" id="KW-1185">Reference proteome</keyword>
<evidence type="ECO:0000313" key="1">
    <source>
        <dbReference type="EMBL" id="GBM40614.1"/>
    </source>
</evidence>
<comment type="caution">
    <text evidence="1">The sequence shown here is derived from an EMBL/GenBank/DDBJ whole genome shotgun (WGS) entry which is preliminary data.</text>
</comment>
<sequence length="155" mass="17047">MAFVPVTTRWRIDTHAVTVRCHSGQEVKERESEIGKLSSRRDRLSIVPAKVNLLTSKISQNSNAVVYGGLLINGSVDSSSPFPRFSSLWVVENMNGRPLISPLRVPLMTTRPTAFSPISEKQPAKIRLTSIEVAWPVTAGLGVKVLSKNETHSLN</sequence>
<dbReference type="AlphaFoldDB" id="A0A4Y2FLV3"/>